<sequence length="89" mass="10170">MQKDPSEITHLKQAYSPEVRDSEFGGYDYMEEDEIAYFLADSCPHCLHAHELIQLRKKARRRLGNAKAAISRRAKELLDKHNTAADKAA</sequence>
<accession>A0A838Y4Z4</accession>
<evidence type="ECO:0000313" key="1">
    <source>
        <dbReference type="EMBL" id="MBA4710510.1"/>
    </source>
</evidence>
<protein>
    <submittedName>
        <fullName evidence="1">Uncharacterized protein</fullName>
    </submittedName>
</protein>
<proteinExistence type="predicted"/>
<keyword evidence="2" id="KW-1185">Reference proteome</keyword>
<dbReference type="AlphaFoldDB" id="A0A838Y4Z4"/>
<organism evidence="1 2">
    <name type="scientific">Aquitalea aquatica</name>
    <dbReference type="NCBI Taxonomy" id="3044273"/>
    <lineage>
        <taxon>Bacteria</taxon>
        <taxon>Pseudomonadati</taxon>
        <taxon>Pseudomonadota</taxon>
        <taxon>Betaproteobacteria</taxon>
        <taxon>Neisseriales</taxon>
        <taxon>Chromobacteriaceae</taxon>
        <taxon>Aquitalea</taxon>
    </lineage>
</organism>
<name>A0A838Y4Z4_9NEIS</name>
<dbReference type="Proteomes" id="UP000545606">
    <property type="component" value="Unassembled WGS sequence"/>
</dbReference>
<dbReference type="EMBL" id="JACERN010000042">
    <property type="protein sequence ID" value="MBA4710510.1"/>
    <property type="molecule type" value="Genomic_DNA"/>
</dbReference>
<evidence type="ECO:0000313" key="2">
    <source>
        <dbReference type="Proteomes" id="UP000545606"/>
    </source>
</evidence>
<dbReference type="RefSeq" id="WP_181837385.1">
    <property type="nucleotide sequence ID" value="NZ_JACERN010000042.1"/>
</dbReference>
<reference evidence="1 2" key="1">
    <citation type="submission" date="2020-07" db="EMBL/GenBank/DDBJ databases">
        <title>Draft genome sequence of violacein-producing bacteria and related species.</title>
        <authorList>
            <person name="Wilson H.S."/>
            <person name="De Leon M.E."/>
        </authorList>
    </citation>
    <scope>NUCLEOTIDE SEQUENCE [LARGE SCALE GENOMIC DNA]</scope>
    <source>
        <strain evidence="1 2">HSC-21Su07</strain>
    </source>
</reference>
<comment type="caution">
    <text evidence="1">The sequence shown here is derived from an EMBL/GenBank/DDBJ whole genome shotgun (WGS) entry which is preliminary data.</text>
</comment>
<gene>
    <name evidence="1" type="ORF">H2Z84_19220</name>
</gene>